<comment type="caution">
    <text evidence="1">The sequence shown here is derived from an EMBL/GenBank/DDBJ whole genome shotgun (WGS) entry which is preliminary data.</text>
</comment>
<dbReference type="EMBL" id="BPLR01011393">
    <property type="protein sequence ID" value="GIY46257.1"/>
    <property type="molecule type" value="Genomic_DNA"/>
</dbReference>
<organism evidence="1 2">
    <name type="scientific">Caerostris extrusa</name>
    <name type="common">Bark spider</name>
    <name type="synonym">Caerostris bankana</name>
    <dbReference type="NCBI Taxonomy" id="172846"/>
    <lineage>
        <taxon>Eukaryota</taxon>
        <taxon>Metazoa</taxon>
        <taxon>Ecdysozoa</taxon>
        <taxon>Arthropoda</taxon>
        <taxon>Chelicerata</taxon>
        <taxon>Arachnida</taxon>
        <taxon>Araneae</taxon>
        <taxon>Araneomorphae</taxon>
        <taxon>Entelegynae</taxon>
        <taxon>Araneoidea</taxon>
        <taxon>Araneidae</taxon>
        <taxon>Caerostris</taxon>
    </lineage>
</organism>
<accession>A0AAV4TNC9</accession>
<reference evidence="1 2" key="1">
    <citation type="submission" date="2021-06" db="EMBL/GenBank/DDBJ databases">
        <title>Caerostris extrusa draft genome.</title>
        <authorList>
            <person name="Kono N."/>
            <person name="Arakawa K."/>
        </authorList>
    </citation>
    <scope>NUCLEOTIDE SEQUENCE [LARGE SCALE GENOMIC DNA]</scope>
</reference>
<gene>
    <name evidence="1" type="primary">AVEN_23482_1</name>
    <name evidence="1" type="ORF">CEXT_202771</name>
</gene>
<keyword evidence="2" id="KW-1185">Reference proteome</keyword>
<protein>
    <submittedName>
        <fullName evidence="1">DUF1758 domain-containing protein</fullName>
    </submittedName>
</protein>
<name>A0AAV4TNC9_CAEEX</name>
<dbReference type="Proteomes" id="UP001054945">
    <property type="component" value="Unassembled WGS sequence"/>
</dbReference>
<sequence length="125" mass="14287">MTSLKQICVLETLGVTTDKCGSILYPMVESCFPEDFLKAWNRNNASLAPTEAKERLNNLMAFLKTEVKGEERISLARKGFGLRKDEDTKSKETGFRNIQGQNTDCSWVINYGNTRTKEIMCILWR</sequence>
<proteinExistence type="predicted"/>
<evidence type="ECO:0000313" key="1">
    <source>
        <dbReference type="EMBL" id="GIY46257.1"/>
    </source>
</evidence>
<dbReference type="AlphaFoldDB" id="A0AAV4TNC9"/>
<evidence type="ECO:0000313" key="2">
    <source>
        <dbReference type="Proteomes" id="UP001054945"/>
    </source>
</evidence>